<evidence type="ECO:0000256" key="1">
    <source>
        <dbReference type="ARBA" id="ARBA00001924"/>
    </source>
</evidence>
<dbReference type="Gene3D" id="3.90.420.10">
    <property type="entry name" value="Oxidoreductase, molybdopterin-binding domain"/>
    <property type="match status" value="1"/>
</dbReference>
<dbReference type="SUPFAM" id="SSF56524">
    <property type="entry name" value="Oxidoreductase molybdopterin-binding domain"/>
    <property type="match status" value="1"/>
</dbReference>
<dbReference type="Gene3D" id="2.60.40.650">
    <property type="match status" value="1"/>
</dbReference>
<evidence type="ECO:0000313" key="8">
    <source>
        <dbReference type="Proteomes" id="UP000238605"/>
    </source>
</evidence>
<dbReference type="Proteomes" id="UP000238605">
    <property type="component" value="Unassembled WGS sequence"/>
</dbReference>
<protein>
    <submittedName>
        <fullName evidence="7">Sulfite dehydrogenase</fullName>
    </submittedName>
</protein>
<dbReference type="GO" id="GO:0030151">
    <property type="term" value="F:molybdenum ion binding"/>
    <property type="evidence" value="ECO:0007669"/>
    <property type="project" value="InterPro"/>
</dbReference>
<dbReference type="InterPro" id="IPR008335">
    <property type="entry name" value="Mopterin_OxRdtase_euk"/>
</dbReference>
<dbReference type="FunFam" id="2.60.40.650:FF:000004">
    <property type="entry name" value="Sulfite oxidase, putative"/>
    <property type="match status" value="1"/>
</dbReference>
<dbReference type="InterPro" id="IPR036374">
    <property type="entry name" value="OxRdtase_Mopterin-bd_sf"/>
</dbReference>
<proteinExistence type="predicted"/>
<evidence type="ECO:0000256" key="2">
    <source>
        <dbReference type="ARBA" id="ARBA00022505"/>
    </source>
</evidence>
<evidence type="ECO:0000256" key="4">
    <source>
        <dbReference type="ARBA" id="ARBA00023002"/>
    </source>
</evidence>
<dbReference type="GO" id="GO:0006790">
    <property type="term" value="P:sulfur compound metabolic process"/>
    <property type="evidence" value="ECO:0007669"/>
    <property type="project" value="TreeGrafter"/>
</dbReference>
<name>A0A2S5SWX1_9BURK</name>
<dbReference type="InterPro" id="IPR014756">
    <property type="entry name" value="Ig_E-set"/>
</dbReference>
<evidence type="ECO:0000256" key="3">
    <source>
        <dbReference type="ARBA" id="ARBA00022723"/>
    </source>
</evidence>
<reference evidence="7 8" key="1">
    <citation type="submission" date="2018-02" db="EMBL/GenBank/DDBJ databases">
        <title>Reclassifiation of [Polyangium] brachysporum DSM 7029 as Guopingzhaonella breviflexa gen. nov., sp. nov., a member of the family Comamonadaceae.</title>
        <authorList>
            <person name="Tang B."/>
        </authorList>
    </citation>
    <scope>NUCLEOTIDE SEQUENCE [LARGE SCALE GENOMIC DNA]</scope>
    <source>
        <strain evidence="7 8">BCRC 80649</strain>
    </source>
</reference>
<dbReference type="GO" id="GO:0020037">
    <property type="term" value="F:heme binding"/>
    <property type="evidence" value="ECO:0007669"/>
    <property type="project" value="TreeGrafter"/>
</dbReference>
<dbReference type="GO" id="GO:0008482">
    <property type="term" value="F:sulfite oxidase activity"/>
    <property type="evidence" value="ECO:0007669"/>
    <property type="project" value="TreeGrafter"/>
</dbReference>
<feature type="domain" description="Moybdenum cofactor oxidoreductase dimerisation" evidence="6">
    <location>
        <begin position="332"/>
        <end position="442"/>
    </location>
</feature>
<dbReference type="InterPro" id="IPR005066">
    <property type="entry name" value="MoCF_OxRdtse_dimer"/>
</dbReference>
<dbReference type="PANTHER" id="PTHR19372:SF7">
    <property type="entry name" value="SULFITE OXIDASE, MITOCHONDRIAL"/>
    <property type="match status" value="1"/>
</dbReference>
<comment type="cofactor">
    <cofactor evidence="1">
        <name>Mo-molybdopterin</name>
        <dbReference type="ChEBI" id="CHEBI:71302"/>
    </cofactor>
</comment>
<gene>
    <name evidence="7" type="primary">soxC</name>
    <name evidence="7" type="ORF">C1704_03340</name>
</gene>
<feature type="domain" description="Oxidoreductase molybdopterin-binding" evidence="5">
    <location>
        <begin position="143"/>
        <end position="306"/>
    </location>
</feature>
<dbReference type="InterPro" id="IPR000572">
    <property type="entry name" value="OxRdtase_Mopterin-bd_dom"/>
</dbReference>
<dbReference type="SUPFAM" id="SSF81296">
    <property type="entry name" value="E set domains"/>
    <property type="match status" value="1"/>
</dbReference>
<evidence type="ECO:0000259" key="6">
    <source>
        <dbReference type="Pfam" id="PF03404"/>
    </source>
</evidence>
<sequence>MDRDPQASGRLRKAPENFLDPQGIRAVRSEAKQGRRDFIRAAFAAAATGAAVPAALAQANPVPATGGDPNILQLPEHTTGLGQPVVTDGYGKPSKYEANVQRRQSPGLTQTTQASVSFAPLQSLFGIITPSGVHFERHHQGWWDIDPSKHRLMVNGSDAKMLKRPMVFTMDELMRLPSVSRFHFIECGANTGMEWGNVAVPTVQYTHGMISCSEFTGVPLRTLLEMCGADFKRGRFVLAEGGDGSSMTRTIPMSLIESGEVLVAYGQNGEMLRPENGYPLRLVVPGVQGVSWVKYLRRIELGDQPYGTKDEVLHYVDLMPNGLHRQYTSIQEVKSVVTTPSGGQVLLDKGFYNISGLAWSGRGKITRVDVSVDGGRNWRQARLETPVLSKCLTRFNLDWVWDGKPAIVQSRATDETGHVQGTYAQLRAVRGSRSIYHNNAIQSWLVGEDGEVKNVQLS</sequence>
<dbReference type="InterPro" id="IPR006311">
    <property type="entry name" value="TAT_signal"/>
</dbReference>
<dbReference type="NCBIfam" id="TIGR04555">
    <property type="entry name" value="sulfite_DH_soxC"/>
    <property type="match status" value="1"/>
</dbReference>
<organism evidence="7 8">
    <name type="scientific">Caldimonas caldifontis</name>
    <dbReference type="NCBI Taxonomy" id="1452508"/>
    <lineage>
        <taxon>Bacteria</taxon>
        <taxon>Pseudomonadati</taxon>
        <taxon>Pseudomonadota</taxon>
        <taxon>Betaproteobacteria</taxon>
        <taxon>Burkholderiales</taxon>
        <taxon>Sphaerotilaceae</taxon>
        <taxon>Caldimonas</taxon>
    </lineage>
</organism>
<dbReference type="PROSITE" id="PS51318">
    <property type="entry name" value="TAT"/>
    <property type="match status" value="1"/>
</dbReference>
<evidence type="ECO:0000259" key="5">
    <source>
        <dbReference type="Pfam" id="PF00174"/>
    </source>
</evidence>
<keyword evidence="2" id="KW-0500">Molybdenum</keyword>
<dbReference type="AlphaFoldDB" id="A0A2S5SWX1"/>
<dbReference type="PRINTS" id="PR00407">
    <property type="entry name" value="EUMOPTERIN"/>
</dbReference>
<keyword evidence="4" id="KW-0560">Oxidoreductase</keyword>
<dbReference type="GO" id="GO:0043546">
    <property type="term" value="F:molybdopterin cofactor binding"/>
    <property type="evidence" value="ECO:0007669"/>
    <property type="project" value="TreeGrafter"/>
</dbReference>
<dbReference type="EMBL" id="PSNX01000003">
    <property type="protein sequence ID" value="PPE67222.1"/>
    <property type="molecule type" value="Genomic_DNA"/>
</dbReference>
<dbReference type="Pfam" id="PF03404">
    <property type="entry name" value="Mo-co_dimer"/>
    <property type="match status" value="1"/>
</dbReference>
<dbReference type="Pfam" id="PF00174">
    <property type="entry name" value="Oxidored_molyb"/>
    <property type="match status" value="1"/>
</dbReference>
<comment type="caution">
    <text evidence="7">The sequence shown here is derived from an EMBL/GenBank/DDBJ whole genome shotgun (WGS) entry which is preliminary data.</text>
</comment>
<dbReference type="OrthoDB" id="9795587at2"/>
<evidence type="ECO:0000313" key="7">
    <source>
        <dbReference type="EMBL" id="PPE67222.1"/>
    </source>
</evidence>
<accession>A0A2S5SWX1</accession>
<keyword evidence="3" id="KW-0479">Metal-binding</keyword>
<dbReference type="InterPro" id="IPR030835">
    <property type="entry name" value="Sulfite_DH_SoxC"/>
</dbReference>
<dbReference type="RefSeq" id="WP_104301000.1">
    <property type="nucleotide sequence ID" value="NZ_PSNX01000003.1"/>
</dbReference>
<keyword evidence="8" id="KW-1185">Reference proteome</keyword>
<dbReference type="PANTHER" id="PTHR19372">
    <property type="entry name" value="SULFITE REDUCTASE"/>
    <property type="match status" value="1"/>
</dbReference>